<accession>A0A8H7XQ88</accession>
<organism evidence="1">
    <name type="scientific">Psilocybe cubensis</name>
    <name type="common">Psychedelic mushroom</name>
    <name type="synonym">Stropharia cubensis</name>
    <dbReference type="NCBI Taxonomy" id="181762"/>
    <lineage>
        <taxon>Eukaryota</taxon>
        <taxon>Fungi</taxon>
        <taxon>Dikarya</taxon>
        <taxon>Basidiomycota</taxon>
        <taxon>Agaricomycotina</taxon>
        <taxon>Agaricomycetes</taxon>
        <taxon>Agaricomycetidae</taxon>
        <taxon>Agaricales</taxon>
        <taxon>Agaricineae</taxon>
        <taxon>Strophariaceae</taxon>
        <taxon>Psilocybe</taxon>
    </lineage>
</organism>
<reference evidence="1" key="1">
    <citation type="submission" date="2021-02" db="EMBL/GenBank/DDBJ databases">
        <title>Psilocybe cubensis genome.</title>
        <authorList>
            <person name="Mckernan K.J."/>
            <person name="Crawford S."/>
            <person name="Trippe A."/>
            <person name="Kane L.T."/>
            <person name="Mclaughlin S."/>
        </authorList>
    </citation>
    <scope>NUCLEOTIDE SEQUENCE [LARGE SCALE GENOMIC DNA]</scope>
    <source>
        <strain evidence="1">MGC-MH-2018</strain>
    </source>
</reference>
<sequence length="74" mass="7775">MAVTVLSDPTDLAVTLRLLMKLAAAIGSVCRVQDTSDVVKCINEFGETQSAIPSSTTGFLPSVTPVTKDALLHE</sequence>
<evidence type="ECO:0000313" key="1">
    <source>
        <dbReference type="EMBL" id="KAG5163574.1"/>
    </source>
</evidence>
<protein>
    <submittedName>
        <fullName evidence="1">Uncharacterized protein</fullName>
    </submittedName>
</protein>
<dbReference type="EMBL" id="JAFIQS010000014">
    <property type="protein sequence ID" value="KAG5163574.1"/>
    <property type="molecule type" value="Genomic_DNA"/>
</dbReference>
<proteinExistence type="predicted"/>
<name>A0A8H7XQ88_PSICU</name>
<dbReference type="AlphaFoldDB" id="A0A8H7XQ88"/>
<gene>
    <name evidence="1" type="ORF">JR316_011354</name>
</gene>
<comment type="caution">
    <text evidence="1">The sequence shown here is derived from an EMBL/GenBank/DDBJ whole genome shotgun (WGS) entry which is preliminary data.</text>
</comment>